<dbReference type="Pfam" id="PF00005">
    <property type="entry name" value="ABC_tran"/>
    <property type="match status" value="1"/>
</dbReference>
<evidence type="ECO:0000256" key="2">
    <source>
        <dbReference type="ARBA" id="ARBA00005417"/>
    </source>
</evidence>
<evidence type="ECO:0000313" key="12">
    <source>
        <dbReference type="Proteomes" id="UP001208771"/>
    </source>
</evidence>
<dbReference type="Gene3D" id="3.40.50.300">
    <property type="entry name" value="P-loop containing nucleotide triphosphate hydrolases"/>
    <property type="match status" value="1"/>
</dbReference>
<dbReference type="AlphaFoldDB" id="A0AAE3N146"/>
<dbReference type="InterPro" id="IPR010128">
    <property type="entry name" value="ATPase_T1SS_PrtD-like"/>
</dbReference>
<comment type="similarity">
    <text evidence="2">Belongs to the ABC transporter superfamily.</text>
</comment>
<dbReference type="CDD" id="cd18586">
    <property type="entry name" value="ABC_6TM_PrtD_like"/>
    <property type="match status" value="1"/>
</dbReference>
<dbReference type="GO" id="GO:0030253">
    <property type="term" value="P:protein secretion by the type I secretion system"/>
    <property type="evidence" value="ECO:0007669"/>
    <property type="project" value="InterPro"/>
</dbReference>
<dbReference type="InterPro" id="IPR003593">
    <property type="entry name" value="AAA+_ATPase"/>
</dbReference>
<dbReference type="GO" id="GO:0030256">
    <property type="term" value="C:type I protein secretion system complex"/>
    <property type="evidence" value="ECO:0007669"/>
    <property type="project" value="InterPro"/>
</dbReference>
<dbReference type="GO" id="GO:0005886">
    <property type="term" value="C:plasma membrane"/>
    <property type="evidence" value="ECO:0007669"/>
    <property type="project" value="UniProtKB-SubCell"/>
</dbReference>
<evidence type="ECO:0000259" key="9">
    <source>
        <dbReference type="PROSITE" id="PS50893"/>
    </source>
</evidence>
<dbReference type="PROSITE" id="PS50893">
    <property type="entry name" value="ABC_TRANSPORTER_2"/>
    <property type="match status" value="1"/>
</dbReference>
<dbReference type="Proteomes" id="UP001208771">
    <property type="component" value="Unassembled WGS sequence"/>
</dbReference>
<dbReference type="Pfam" id="PF00664">
    <property type="entry name" value="ABC_membrane"/>
    <property type="match status" value="1"/>
</dbReference>
<dbReference type="CDD" id="cd03246">
    <property type="entry name" value="ABCC_Protease_Secretion"/>
    <property type="match status" value="1"/>
</dbReference>
<feature type="transmembrane region" description="Helical" evidence="8">
    <location>
        <begin position="16"/>
        <end position="40"/>
    </location>
</feature>
<dbReference type="SUPFAM" id="SSF90123">
    <property type="entry name" value="ABC transporter transmembrane region"/>
    <property type="match status" value="1"/>
</dbReference>
<feature type="domain" description="ABC transmembrane type-1" evidence="10">
    <location>
        <begin position="22"/>
        <end position="296"/>
    </location>
</feature>
<feature type="transmembrane region" description="Helical" evidence="8">
    <location>
        <begin position="141"/>
        <end position="170"/>
    </location>
</feature>
<evidence type="ECO:0000256" key="4">
    <source>
        <dbReference type="ARBA" id="ARBA00022741"/>
    </source>
</evidence>
<evidence type="ECO:0000256" key="8">
    <source>
        <dbReference type="SAM" id="Phobius"/>
    </source>
</evidence>
<dbReference type="InterPro" id="IPR003439">
    <property type="entry name" value="ABC_transporter-like_ATP-bd"/>
</dbReference>
<feature type="domain" description="ABC transporter" evidence="9">
    <location>
        <begin position="327"/>
        <end position="562"/>
    </location>
</feature>
<dbReference type="InterPro" id="IPR027417">
    <property type="entry name" value="P-loop_NTPase"/>
</dbReference>
<evidence type="ECO:0000256" key="3">
    <source>
        <dbReference type="ARBA" id="ARBA00022692"/>
    </source>
</evidence>
<sequence>MKSRSPLDEAYGKFKAIVLSTFVFSLAINLLLFVAPLYTLQIYDRVLGTRNEVTLLMISLIALFLMVVYGLMEFIRSRMLVRAGMQFDEVLSRAIFGRAVKARLANPNGGAEQVMSDGDRIRDFMTGPGLVTFFDVPWTPLFILVCFLFHSWLGYLALAGTLVIFALALVNEYATRRQLKEANVAAQGAAQFASAALQNAEVIRSMGMERQLGERWRAHHGRMLDAQTGASDKGGAIIIFQKFFRMALQSAILGLGAYLALHQEISPGIMIAASIMTGRALQPVEQGVAQWRQFVTARQAHERLARLFENVPDDARRTDLPEPKGLIAVENLTAFAPGTRIPLLRNIGFTVQPGETLAVIGPSGSGKSSLVRHMAGVWPAASGTVRIDGADIAHWNAEQLGRHLGYLPQEVRLFSGTIAENIARFSDGPSEAVVKAAIMAGVHDMILRLPDGYETQVGDNGQQLSGGQRQRVGLARAVFGMPRIVILDEPNSNLDSDGETALLEAVKAMKGAGVTVILVTHKTNLLTVSDRVLVLRDGAVQACTTPKELFRPTGARTAPAALADAIAQRHV</sequence>
<dbReference type="PANTHER" id="PTHR24221:SF654">
    <property type="entry name" value="ATP-BINDING CASSETTE SUB-FAMILY B MEMBER 6"/>
    <property type="match status" value="1"/>
</dbReference>
<dbReference type="SUPFAM" id="SSF52540">
    <property type="entry name" value="P-loop containing nucleoside triphosphate hydrolases"/>
    <property type="match status" value="1"/>
</dbReference>
<reference evidence="11" key="1">
    <citation type="submission" date="2022-07" db="EMBL/GenBank/DDBJ databases">
        <title>Ectorhizobium quercum gen.nov., sp. nov.</title>
        <authorList>
            <person name="Ma T."/>
            <person name="Li Y."/>
        </authorList>
    </citation>
    <scope>NUCLEOTIDE SEQUENCE</scope>
    <source>
        <strain evidence="11">BDR2-2</strain>
    </source>
</reference>
<dbReference type="GO" id="GO:0034040">
    <property type="term" value="F:ATPase-coupled lipid transmembrane transporter activity"/>
    <property type="evidence" value="ECO:0007669"/>
    <property type="project" value="TreeGrafter"/>
</dbReference>
<dbReference type="Gene3D" id="1.20.1560.10">
    <property type="entry name" value="ABC transporter type 1, transmembrane domain"/>
    <property type="match status" value="1"/>
</dbReference>
<evidence type="ECO:0000256" key="6">
    <source>
        <dbReference type="ARBA" id="ARBA00022989"/>
    </source>
</evidence>
<evidence type="ECO:0000259" key="10">
    <source>
        <dbReference type="PROSITE" id="PS50929"/>
    </source>
</evidence>
<dbReference type="GO" id="GO:0016887">
    <property type="term" value="F:ATP hydrolysis activity"/>
    <property type="evidence" value="ECO:0007669"/>
    <property type="project" value="InterPro"/>
</dbReference>
<keyword evidence="6 8" id="KW-1133">Transmembrane helix</keyword>
<keyword evidence="4" id="KW-0547">Nucleotide-binding</keyword>
<gene>
    <name evidence="11" type="ORF">NOF55_14025</name>
</gene>
<dbReference type="InterPro" id="IPR036640">
    <property type="entry name" value="ABC1_TM_sf"/>
</dbReference>
<name>A0AAE3N146_9HYPH</name>
<dbReference type="SMART" id="SM00382">
    <property type="entry name" value="AAA"/>
    <property type="match status" value="1"/>
</dbReference>
<keyword evidence="7 8" id="KW-0472">Membrane</keyword>
<keyword evidence="5" id="KW-0067">ATP-binding</keyword>
<dbReference type="GO" id="GO:0005524">
    <property type="term" value="F:ATP binding"/>
    <property type="evidence" value="ECO:0007669"/>
    <property type="project" value="UniProtKB-KW"/>
</dbReference>
<dbReference type="GO" id="GO:0140359">
    <property type="term" value="F:ABC-type transporter activity"/>
    <property type="evidence" value="ECO:0007669"/>
    <property type="project" value="InterPro"/>
</dbReference>
<keyword evidence="12" id="KW-1185">Reference proteome</keyword>
<evidence type="ECO:0000256" key="5">
    <source>
        <dbReference type="ARBA" id="ARBA00022840"/>
    </source>
</evidence>
<feature type="transmembrane region" description="Helical" evidence="8">
    <location>
        <begin position="52"/>
        <end position="72"/>
    </location>
</feature>
<evidence type="ECO:0000256" key="7">
    <source>
        <dbReference type="ARBA" id="ARBA00023136"/>
    </source>
</evidence>
<organism evidence="11 12">
    <name type="scientific">Ectorhizobium quercum</name>
    <dbReference type="NCBI Taxonomy" id="2965071"/>
    <lineage>
        <taxon>Bacteria</taxon>
        <taxon>Pseudomonadati</taxon>
        <taxon>Pseudomonadota</taxon>
        <taxon>Alphaproteobacteria</taxon>
        <taxon>Hyphomicrobiales</taxon>
        <taxon>Rhizobiaceae</taxon>
        <taxon>Ectorhizobium</taxon>
    </lineage>
</organism>
<protein>
    <submittedName>
        <fullName evidence="11">Type I secretion system permease/ATPase</fullName>
    </submittedName>
</protein>
<evidence type="ECO:0000313" key="11">
    <source>
        <dbReference type="EMBL" id="MCX8998226.1"/>
    </source>
</evidence>
<evidence type="ECO:0000256" key="1">
    <source>
        <dbReference type="ARBA" id="ARBA00004651"/>
    </source>
</evidence>
<keyword evidence="3 8" id="KW-0812">Transmembrane</keyword>
<dbReference type="InterPro" id="IPR039421">
    <property type="entry name" value="Type_1_exporter"/>
</dbReference>
<dbReference type="PANTHER" id="PTHR24221">
    <property type="entry name" value="ATP-BINDING CASSETTE SUB-FAMILY B"/>
    <property type="match status" value="1"/>
</dbReference>
<accession>A0AAE3N146</accession>
<dbReference type="PROSITE" id="PS00211">
    <property type="entry name" value="ABC_TRANSPORTER_1"/>
    <property type="match status" value="1"/>
</dbReference>
<dbReference type="InterPro" id="IPR047957">
    <property type="entry name" value="ABC_AprD-like_6TM"/>
</dbReference>
<dbReference type="InterPro" id="IPR011527">
    <property type="entry name" value="ABC1_TM_dom"/>
</dbReference>
<dbReference type="InterPro" id="IPR017871">
    <property type="entry name" value="ABC_transporter-like_CS"/>
</dbReference>
<comment type="caution">
    <text evidence="11">The sequence shown here is derived from an EMBL/GenBank/DDBJ whole genome shotgun (WGS) entry which is preliminary data.</text>
</comment>
<dbReference type="RefSeq" id="WP_306412008.1">
    <property type="nucleotide sequence ID" value="NZ_JANFPI010000004.1"/>
</dbReference>
<proteinExistence type="inferred from homology"/>
<dbReference type="PROSITE" id="PS50929">
    <property type="entry name" value="ABC_TM1F"/>
    <property type="match status" value="1"/>
</dbReference>
<comment type="subcellular location">
    <subcellularLocation>
        <location evidence="1">Cell membrane</location>
        <topology evidence="1">Multi-pass membrane protein</topology>
    </subcellularLocation>
</comment>
<dbReference type="EMBL" id="JANFPI010000004">
    <property type="protein sequence ID" value="MCX8998226.1"/>
    <property type="molecule type" value="Genomic_DNA"/>
</dbReference>
<dbReference type="NCBIfam" id="TIGR01842">
    <property type="entry name" value="type_I_sec_PrtD"/>
    <property type="match status" value="1"/>
</dbReference>